<evidence type="ECO:0000256" key="1">
    <source>
        <dbReference type="ARBA" id="ARBA00004141"/>
    </source>
</evidence>
<dbReference type="Proteomes" id="UP000184032">
    <property type="component" value="Unassembled WGS sequence"/>
</dbReference>
<dbReference type="InterPro" id="IPR001734">
    <property type="entry name" value="Na/solute_symporter"/>
</dbReference>
<protein>
    <submittedName>
        <fullName evidence="10">Sodium/pantothenate symporter</fullName>
    </submittedName>
</protein>
<feature type="transmembrane region" description="Helical" evidence="9">
    <location>
        <begin position="200"/>
        <end position="224"/>
    </location>
</feature>
<dbReference type="PANTHER" id="PTHR48086">
    <property type="entry name" value="SODIUM/PROLINE SYMPORTER-RELATED"/>
    <property type="match status" value="1"/>
</dbReference>
<feature type="transmembrane region" description="Helical" evidence="9">
    <location>
        <begin position="6"/>
        <end position="26"/>
    </location>
</feature>
<evidence type="ECO:0000313" key="10">
    <source>
        <dbReference type="EMBL" id="SHH54547.1"/>
    </source>
</evidence>
<dbReference type="GO" id="GO:0015233">
    <property type="term" value="F:pantothenate transmembrane transporter activity"/>
    <property type="evidence" value="ECO:0007669"/>
    <property type="project" value="InterPro"/>
</dbReference>
<dbReference type="RefSeq" id="WP_073185165.1">
    <property type="nucleotide sequence ID" value="NZ_FQXI01000012.1"/>
</dbReference>
<feature type="transmembrane region" description="Helical" evidence="9">
    <location>
        <begin position="85"/>
        <end position="104"/>
    </location>
</feature>
<evidence type="ECO:0000256" key="7">
    <source>
        <dbReference type="ARBA" id="ARBA00023136"/>
    </source>
</evidence>
<dbReference type="NCBIfam" id="TIGR02119">
    <property type="entry name" value="panF"/>
    <property type="match status" value="1"/>
</dbReference>
<accession>A0A1M5TUU7</accession>
<feature type="transmembrane region" description="Helical" evidence="9">
    <location>
        <begin position="440"/>
        <end position="458"/>
    </location>
</feature>
<dbReference type="CDD" id="cd10327">
    <property type="entry name" value="SLC5sbd_PanF"/>
    <property type="match status" value="1"/>
</dbReference>
<evidence type="ECO:0000256" key="9">
    <source>
        <dbReference type="SAM" id="Phobius"/>
    </source>
</evidence>
<feature type="transmembrane region" description="Helical" evidence="9">
    <location>
        <begin position="168"/>
        <end position="188"/>
    </location>
</feature>
<feature type="transmembrane region" description="Helical" evidence="9">
    <location>
        <begin position="284"/>
        <end position="309"/>
    </location>
</feature>
<evidence type="ECO:0000256" key="8">
    <source>
        <dbReference type="RuleBase" id="RU362091"/>
    </source>
</evidence>
<dbReference type="GO" id="GO:0005886">
    <property type="term" value="C:plasma membrane"/>
    <property type="evidence" value="ECO:0007669"/>
    <property type="project" value="TreeGrafter"/>
</dbReference>
<evidence type="ECO:0000256" key="3">
    <source>
        <dbReference type="ARBA" id="ARBA00022448"/>
    </source>
</evidence>
<dbReference type="OrthoDB" id="9810181at2"/>
<organism evidence="10 11">
    <name type="scientific">Anaerosphaera aminiphila DSM 21120</name>
    <dbReference type="NCBI Taxonomy" id="1120995"/>
    <lineage>
        <taxon>Bacteria</taxon>
        <taxon>Bacillati</taxon>
        <taxon>Bacillota</taxon>
        <taxon>Tissierellia</taxon>
        <taxon>Tissierellales</taxon>
        <taxon>Peptoniphilaceae</taxon>
        <taxon>Anaerosphaera</taxon>
    </lineage>
</organism>
<feature type="transmembrane region" description="Helical" evidence="9">
    <location>
        <begin position="132"/>
        <end position="156"/>
    </location>
</feature>
<evidence type="ECO:0000256" key="6">
    <source>
        <dbReference type="ARBA" id="ARBA00022989"/>
    </source>
</evidence>
<keyword evidence="5 9" id="KW-0812">Transmembrane</keyword>
<feature type="transmembrane region" description="Helical" evidence="9">
    <location>
        <begin position="385"/>
        <end position="402"/>
    </location>
</feature>
<proteinExistence type="inferred from homology"/>
<sequence>MNKLNLWVLLPIAIYFCLVFFVGVIASKMIAKSKAKDASGNALSDYLTGGRDLGGFVLALTLVSTYLSAGSFIGGPGVAFTEGFSWIFLAMAQMPTGYFAFLILGKRFAIVSRKVHANTINDFLRARYQSDVLVLLTSIGITAFMIAAISAQWIGAARLLQGSIGLDYRTALAIFAIIVVVYTTLGGFRGVVYTDILQGAVMLTGTFLLLYGVLKATGGIAPAVQQIKEINPALLTPYGTGANNLTKIYLCSFWILVGFAIVGIPNVASRAMAYKDTKSLNKGIIYGMAISLILLMGMHLVGVMGIPVLKNLGLTPESGDLVIPLLATELFPQVLTGVVISGPLAAIMGTVAAQLLVANGSIVNDLLSNYVMKDLKTNTKKAKKVSLFVSIVIGVVVFLIALDPPELMVWLNLFSSGGVICTFIWPIVLGLYWKRGNAKGAIASVLTGVGSYIAFNIMGMRPLGMHAVVLPLIISFVVYIVVSLATPAPSLDIIKNLWGVYKEEKEIA</sequence>
<dbReference type="InterPro" id="IPR011849">
    <property type="entry name" value="Na/pantothenate_symporter"/>
</dbReference>
<keyword evidence="3" id="KW-0813">Transport</keyword>
<feature type="transmembrane region" description="Helical" evidence="9">
    <location>
        <begin position="408"/>
        <end position="433"/>
    </location>
</feature>
<dbReference type="STRING" id="1120995.SAMN02745245_01579"/>
<evidence type="ECO:0000313" key="11">
    <source>
        <dbReference type="Proteomes" id="UP000184032"/>
    </source>
</evidence>
<dbReference type="Pfam" id="PF00474">
    <property type="entry name" value="SSF"/>
    <property type="match status" value="1"/>
</dbReference>
<dbReference type="PANTHER" id="PTHR48086:SF4">
    <property type="entry name" value="SODIUM_PANTOTHENATE SYMPORTER"/>
    <property type="match status" value="1"/>
</dbReference>
<dbReference type="AlphaFoldDB" id="A0A1M5TUU7"/>
<dbReference type="EMBL" id="FQXI01000012">
    <property type="protein sequence ID" value="SHH54547.1"/>
    <property type="molecule type" value="Genomic_DNA"/>
</dbReference>
<evidence type="ECO:0000256" key="5">
    <source>
        <dbReference type="ARBA" id="ARBA00022692"/>
    </source>
</evidence>
<dbReference type="GO" id="GO:0015081">
    <property type="term" value="F:sodium ion transmembrane transporter activity"/>
    <property type="evidence" value="ECO:0007669"/>
    <property type="project" value="InterPro"/>
</dbReference>
<dbReference type="InterPro" id="IPR038377">
    <property type="entry name" value="Na/Glc_symporter_sf"/>
</dbReference>
<dbReference type="PROSITE" id="PS50283">
    <property type="entry name" value="NA_SOLUT_SYMP_3"/>
    <property type="match status" value="1"/>
</dbReference>
<reference evidence="10 11" key="1">
    <citation type="submission" date="2016-11" db="EMBL/GenBank/DDBJ databases">
        <authorList>
            <person name="Jaros S."/>
            <person name="Januszkiewicz K."/>
            <person name="Wedrychowicz H."/>
        </authorList>
    </citation>
    <scope>NUCLEOTIDE SEQUENCE [LARGE SCALE GENOMIC DNA]</scope>
    <source>
        <strain evidence="10 11">DSM 21120</strain>
    </source>
</reference>
<dbReference type="InterPro" id="IPR018212">
    <property type="entry name" value="Na/solute_symporter_CS"/>
</dbReference>
<feature type="transmembrane region" description="Helical" evidence="9">
    <location>
        <begin position="464"/>
        <end position="485"/>
    </location>
</feature>
<dbReference type="NCBIfam" id="TIGR00813">
    <property type="entry name" value="sss"/>
    <property type="match status" value="1"/>
</dbReference>
<dbReference type="PROSITE" id="PS00457">
    <property type="entry name" value="NA_SOLUT_SYMP_2"/>
    <property type="match status" value="1"/>
</dbReference>
<feature type="transmembrane region" description="Helical" evidence="9">
    <location>
        <begin position="53"/>
        <end position="73"/>
    </location>
</feature>
<keyword evidence="11" id="KW-1185">Reference proteome</keyword>
<dbReference type="InterPro" id="IPR050277">
    <property type="entry name" value="Sodium:Solute_Symporter"/>
</dbReference>
<feature type="transmembrane region" description="Helical" evidence="9">
    <location>
        <begin position="244"/>
        <end position="264"/>
    </location>
</feature>
<dbReference type="Gene3D" id="1.20.1730.10">
    <property type="entry name" value="Sodium/glucose cotransporter"/>
    <property type="match status" value="1"/>
</dbReference>
<keyword evidence="4" id="KW-1003">Cell membrane</keyword>
<dbReference type="GO" id="GO:0036376">
    <property type="term" value="P:sodium ion export across plasma membrane"/>
    <property type="evidence" value="ECO:0007669"/>
    <property type="project" value="InterPro"/>
</dbReference>
<keyword evidence="7 9" id="KW-0472">Membrane</keyword>
<name>A0A1M5TUU7_9FIRM</name>
<keyword evidence="6 9" id="KW-1133">Transmembrane helix</keyword>
<evidence type="ECO:0000256" key="2">
    <source>
        <dbReference type="ARBA" id="ARBA00006434"/>
    </source>
</evidence>
<evidence type="ECO:0000256" key="4">
    <source>
        <dbReference type="ARBA" id="ARBA00022475"/>
    </source>
</evidence>
<feature type="transmembrane region" description="Helical" evidence="9">
    <location>
        <begin position="334"/>
        <end position="364"/>
    </location>
</feature>
<gene>
    <name evidence="10" type="ORF">SAMN02745245_01579</name>
</gene>
<comment type="similarity">
    <text evidence="2 8">Belongs to the sodium:solute symporter (SSF) (TC 2.A.21) family.</text>
</comment>
<comment type="subcellular location">
    <subcellularLocation>
        <location evidence="1">Membrane</location>
        <topology evidence="1">Multi-pass membrane protein</topology>
    </subcellularLocation>
</comment>